<dbReference type="Gene3D" id="1.10.10.10">
    <property type="entry name" value="Winged helix-like DNA-binding domain superfamily/Winged helix DNA-binding domain"/>
    <property type="match status" value="1"/>
</dbReference>
<evidence type="ECO:0000313" key="2">
    <source>
        <dbReference type="Proteomes" id="UP000701702"/>
    </source>
</evidence>
<comment type="caution">
    <text evidence="1">The sequence shown here is derived from an EMBL/GenBank/DDBJ whole genome shotgun (WGS) entry which is preliminary data.</text>
</comment>
<protein>
    <recommendedName>
        <fullName evidence="3">Transposase</fullName>
    </recommendedName>
</protein>
<dbReference type="EMBL" id="CAJZAF010000011">
    <property type="protein sequence ID" value="CAG9172701.1"/>
    <property type="molecule type" value="Genomic_DNA"/>
</dbReference>
<evidence type="ECO:0008006" key="3">
    <source>
        <dbReference type="Google" id="ProtNLM"/>
    </source>
</evidence>
<reference evidence="1 2" key="1">
    <citation type="submission" date="2021-08" db="EMBL/GenBank/DDBJ databases">
        <authorList>
            <person name="Peeters C."/>
        </authorList>
    </citation>
    <scope>NUCLEOTIDE SEQUENCE [LARGE SCALE GENOMIC DNA]</scope>
    <source>
        <strain evidence="1 2">LMG 23994</strain>
    </source>
</reference>
<organism evidence="1 2">
    <name type="scientific">Cupriavidus pinatubonensis</name>
    <dbReference type="NCBI Taxonomy" id="248026"/>
    <lineage>
        <taxon>Bacteria</taxon>
        <taxon>Pseudomonadati</taxon>
        <taxon>Pseudomonadota</taxon>
        <taxon>Betaproteobacteria</taxon>
        <taxon>Burkholderiales</taxon>
        <taxon>Burkholderiaceae</taxon>
        <taxon>Cupriavidus</taxon>
    </lineage>
</organism>
<gene>
    <name evidence="1" type="ORF">LMG23994_02471</name>
</gene>
<proteinExistence type="predicted"/>
<keyword evidence="2" id="KW-1185">Reference proteome</keyword>
<accession>A0ABN7YK24</accession>
<sequence>MRKSVKFSPEVRERAVRMVFEHREEHESQWATVVSIAGKIGCTAQTLLTVSNANGRRTLERVRDMADEPVTQAE</sequence>
<dbReference type="InterPro" id="IPR036388">
    <property type="entry name" value="WH-like_DNA-bd_sf"/>
</dbReference>
<name>A0ABN7YK24_9BURK</name>
<dbReference type="Proteomes" id="UP000701702">
    <property type="component" value="Unassembled WGS sequence"/>
</dbReference>
<evidence type="ECO:0000313" key="1">
    <source>
        <dbReference type="EMBL" id="CAG9172701.1"/>
    </source>
</evidence>